<evidence type="ECO:0000256" key="5">
    <source>
        <dbReference type="ARBA" id="ARBA00022989"/>
    </source>
</evidence>
<gene>
    <name evidence="8" type="ORF">A4U43_C04F35610</name>
</gene>
<keyword evidence="5 7" id="KW-1133">Transmembrane helix</keyword>
<organism evidence="8 9">
    <name type="scientific">Asparagus officinalis</name>
    <name type="common">Garden asparagus</name>
    <dbReference type="NCBI Taxonomy" id="4686"/>
    <lineage>
        <taxon>Eukaryota</taxon>
        <taxon>Viridiplantae</taxon>
        <taxon>Streptophyta</taxon>
        <taxon>Embryophyta</taxon>
        <taxon>Tracheophyta</taxon>
        <taxon>Spermatophyta</taxon>
        <taxon>Magnoliopsida</taxon>
        <taxon>Liliopsida</taxon>
        <taxon>Asparagales</taxon>
        <taxon>Asparagaceae</taxon>
        <taxon>Asparagoideae</taxon>
        <taxon>Asparagus</taxon>
    </lineage>
</organism>
<feature type="transmembrane region" description="Helical" evidence="7">
    <location>
        <begin position="69"/>
        <end position="87"/>
    </location>
</feature>
<keyword evidence="3 7" id="KW-0812">Transmembrane</keyword>
<dbReference type="OMA" id="DFNYRMV"/>
<reference evidence="9" key="1">
    <citation type="journal article" date="2017" name="Nat. Commun.">
        <title>The asparagus genome sheds light on the origin and evolution of a young Y chromosome.</title>
        <authorList>
            <person name="Harkess A."/>
            <person name="Zhou J."/>
            <person name="Xu C."/>
            <person name="Bowers J.E."/>
            <person name="Van der Hulst R."/>
            <person name="Ayyampalayam S."/>
            <person name="Mercati F."/>
            <person name="Riccardi P."/>
            <person name="McKain M.R."/>
            <person name="Kakrana A."/>
            <person name="Tang H."/>
            <person name="Ray J."/>
            <person name="Groenendijk J."/>
            <person name="Arikit S."/>
            <person name="Mathioni S.M."/>
            <person name="Nakano M."/>
            <person name="Shan H."/>
            <person name="Telgmann-Rauber A."/>
            <person name="Kanno A."/>
            <person name="Yue Z."/>
            <person name="Chen H."/>
            <person name="Li W."/>
            <person name="Chen Y."/>
            <person name="Xu X."/>
            <person name="Zhang Y."/>
            <person name="Luo S."/>
            <person name="Chen H."/>
            <person name="Gao J."/>
            <person name="Mao Z."/>
            <person name="Pires J.C."/>
            <person name="Luo M."/>
            <person name="Kudrna D."/>
            <person name="Wing R.A."/>
            <person name="Meyers B.C."/>
            <person name="Yi K."/>
            <person name="Kong H."/>
            <person name="Lavrijsen P."/>
            <person name="Sunseri F."/>
            <person name="Falavigna A."/>
            <person name="Ye Y."/>
            <person name="Leebens-Mack J.H."/>
            <person name="Chen G."/>
        </authorList>
    </citation>
    <scope>NUCLEOTIDE SEQUENCE [LARGE SCALE GENOMIC DNA]</scope>
    <source>
        <strain evidence="9">cv. DH0086</strain>
    </source>
</reference>
<dbReference type="Pfam" id="PF07086">
    <property type="entry name" value="Jagunal"/>
    <property type="match status" value="1"/>
</dbReference>
<evidence type="ECO:0000313" key="8">
    <source>
        <dbReference type="EMBL" id="ONK73809.1"/>
    </source>
</evidence>
<evidence type="ECO:0000256" key="6">
    <source>
        <dbReference type="ARBA" id="ARBA00023136"/>
    </source>
</evidence>
<evidence type="ECO:0000256" key="1">
    <source>
        <dbReference type="ARBA" id="ARBA00004477"/>
    </source>
</evidence>
<dbReference type="InterPro" id="IPR009787">
    <property type="entry name" value="Jagunal"/>
</dbReference>
<sequence>MSQRRAAAVSGRPSGTDGSDFSYRMVVDSRYTKVAKGKLRLKALIAAQAFSQVIGCSWLLLSASEEMGFNRFAIISSSIGFISVLIGELGRRHSRGILLRLYTIISCIATAFSVACVVRTDSFVKAIQYKNASALANYELVEVVRVLLGVMLQIFVIVTTNTLVQNMSPPKRAS</sequence>
<keyword evidence="6 7" id="KW-0472">Membrane</keyword>
<dbReference type="Gramene" id="ONK73809">
    <property type="protein sequence ID" value="ONK73809"/>
    <property type="gene ID" value="A4U43_C04F35610"/>
</dbReference>
<dbReference type="EMBL" id="CM007384">
    <property type="protein sequence ID" value="ONK73809.1"/>
    <property type="molecule type" value="Genomic_DNA"/>
</dbReference>
<dbReference type="AlphaFoldDB" id="A0A5P1FAK4"/>
<protein>
    <submittedName>
        <fullName evidence="8">Uncharacterized protein</fullName>
    </submittedName>
</protein>
<evidence type="ECO:0000256" key="7">
    <source>
        <dbReference type="SAM" id="Phobius"/>
    </source>
</evidence>
<accession>A0A5P1FAK4</accession>
<comment type="subcellular location">
    <subcellularLocation>
        <location evidence="1">Endoplasmic reticulum membrane</location>
        <topology evidence="1">Multi-pass membrane protein</topology>
    </subcellularLocation>
</comment>
<name>A0A5P1FAK4_ASPOF</name>
<evidence type="ECO:0000256" key="4">
    <source>
        <dbReference type="ARBA" id="ARBA00022824"/>
    </source>
</evidence>
<evidence type="ECO:0000256" key="2">
    <source>
        <dbReference type="ARBA" id="ARBA00008462"/>
    </source>
</evidence>
<feature type="transmembrane region" description="Helical" evidence="7">
    <location>
        <begin position="140"/>
        <end position="164"/>
    </location>
</feature>
<dbReference type="GO" id="GO:0007029">
    <property type="term" value="P:endoplasmic reticulum organization"/>
    <property type="evidence" value="ECO:0007669"/>
    <property type="project" value="InterPro"/>
</dbReference>
<dbReference type="GO" id="GO:0005789">
    <property type="term" value="C:endoplasmic reticulum membrane"/>
    <property type="evidence" value="ECO:0007669"/>
    <property type="project" value="UniProtKB-SubCell"/>
</dbReference>
<proteinExistence type="inferred from homology"/>
<feature type="transmembrane region" description="Helical" evidence="7">
    <location>
        <begin position="99"/>
        <end position="120"/>
    </location>
</feature>
<feature type="transmembrane region" description="Helical" evidence="7">
    <location>
        <begin position="43"/>
        <end position="63"/>
    </location>
</feature>
<dbReference type="OrthoDB" id="1915239at2759"/>
<dbReference type="PANTHER" id="PTHR20955">
    <property type="entry name" value="PROTEIN JAGUNAL HOMOLOG 1"/>
    <property type="match status" value="1"/>
</dbReference>
<keyword evidence="4" id="KW-0256">Endoplasmic reticulum</keyword>
<evidence type="ECO:0000313" key="9">
    <source>
        <dbReference type="Proteomes" id="UP000243459"/>
    </source>
</evidence>
<dbReference type="GO" id="GO:0016192">
    <property type="term" value="P:vesicle-mediated transport"/>
    <property type="evidence" value="ECO:0007669"/>
    <property type="project" value="TreeGrafter"/>
</dbReference>
<keyword evidence="9" id="KW-1185">Reference proteome</keyword>
<dbReference type="Proteomes" id="UP000243459">
    <property type="component" value="Chromosome 4"/>
</dbReference>
<comment type="similarity">
    <text evidence="2">Belongs to the jagunal family.</text>
</comment>
<dbReference type="PANTHER" id="PTHR20955:SF1">
    <property type="entry name" value="PROTEIN JAGUNAL HOMOLOG 1"/>
    <property type="match status" value="1"/>
</dbReference>
<evidence type="ECO:0000256" key="3">
    <source>
        <dbReference type="ARBA" id="ARBA00022692"/>
    </source>
</evidence>